<keyword evidence="3" id="KW-1185">Reference proteome</keyword>
<dbReference type="AlphaFoldDB" id="A0A0B2VRS4"/>
<feature type="compositionally biased region" description="Basic and acidic residues" evidence="1">
    <location>
        <begin position="1"/>
        <end position="22"/>
    </location>
</feature>
<evidence type="ECO:0000313" key="3">
    <source>
        <dbReference type="Proteomes" id="UP000031036"/>
    </source>
</evidence>
<protein>
    <submittedName>
        <fullName evidence="2">Uncharacterized protein</fullName>
    </submittedName>
</protein>
<proteinExistence type="predicted"/>
<feature type="region of interest" description="Disordered" evidence="1">
    <location>
        <begin position="1"/>
        <end position="31"/>
    </location>
</feature>
<gene>
    <name evidence="2" type="ORF">Tcan_07684</name>
</gene>
<accession>A0A0B2VRS4</accession>
<dbReference type="Proteomes" id="UP000031036">
    <property type="component" value="Unassembled WGS sequence"/>
</dbReference>
<comment type="caution">
    <text evidence="2">The sequence shown here is derived from an EMBL/GenBank/DDBJ whole genome shotgun (WGS) entry which is preliminary data.</text>
</comment>
<dbReference type="EMBL" id="JPKZ01001141">
    <property type="protein sequence ID" value="KHN83705.1"/>
    <property type="molecule type" value="Genomic_DNA"/>
</dbReference>
<evidence type="ECO:0000256" key="1">
    <source>
        <dbReference type="SAM" id="MobiDB-lite"/>
    </source>
</evidence>
<reference evidence="2 3" key="1">
    <citation type="submission" date="2014-11" db="EMBL/GenBank/DDBJ databases">
        <title>Genetic blueprint of the zoonotic pathogen Toxocara canis.</title>
        <authorList>
            <person name="Zhu X.-Q."/>
            <person name="Korhonen P.K."/>
            <person name="Cai H."/>
            <person name="Young N.D."/>
            <person name="Nejsum P."/>
            <person name="von Samson-Himmelstjerna G."/>
            <person name="Boag P.R."/>
            <person name="Tan P."/>
            <person name="Li Q."/>
            <person name="Min J."/>
            <person name="Yang Y."/>
            <person name="Wang X."/>
            <person name="Fang X."/>
            <person name="Hall R.S."/>
            <person name="Hofmann A."/>
            <person name="Sternberg P.W."/>
            <person name="Jex A.R."/>
            <person name="Gasser R.B."/>
        </authorList>
    </citation>
    <scope>NUCLEOTIDE SEQUENCE [LARGE SCALE GENOMIC DNA]</scope>
    <source>
        <strain evidence="2">PN_DK_2014</strain>
    </source>
</reference>
<sequence>MLNPLKERLSSNRRSRGGEKRWYRSNSQPTPHLQHSVLLRHGTHSAMHYYHRSQRPIASANYSLQEVNKFMKHRYFAVILPDNRRIQNLDDHFYVENAFFLLNPSGSSV</sequence>
<name>A0A0B2VRS4_TOXCA</name>
<organism evidence="2 3">
    <name type="scientific">Toxocara canis</name>
    <name type="common">Canine roundworm</name>
    <dbReference type="NCBI Taxonomy" id="6265"/>
    <lineage>
        <taxon>Eukaryota</taxon>
        <taxon>Metazoa</taxon>
        <taxon>Ecdysozoa</taxon>
        <taxon>Nematoda</taxon>
        <taxon>Chromadorea</taxon>
        <taxon>Rhabditida</taxon>
        <taxon>Spirurina</taxon>
        <taxon>Ascaridomorpha</taxon>
        <taxon>Ascaridoidea</taxon>
        <taxon>Toxocaridae</taxon>
        <taxon>Toxocara</taxon>
    </lineage>
</organism>
<evidence type="ECO:0000313" key="2">
    <source>
        <dbReference type="EMBL" id="KHN83705.1"/>
    </source>
</evidence>